<dbReference type="Proteomes" id="UP000604117">
    <property type="component" value="Unassembled WGS sequence"/>
</dbReference>
<reference evidence="2 3" key="1">
    <citation type="submission" date="2021-01" db="EMBL/GenBank/DDBJ databases">
        <title>Whole genome shotgun sequence of Asanoa siamensis NBRC 107932.</title>
        <authorList>
            <person name="Komaki H."/>
            <person name="Tamura T."/>
        </authorList>
    </citation>
    <scope>NUCLEOTIDE SEQUENCE [LARGE SCALE GENOMIC DNA]</scope>
    <source>
        <strain evidence="2 3">NBRC 107932</strain>
    </source>
</reference>
<name>A0ABQ4CRT0_9ACTN</name>
<comment type="caution">
    <text evidence="2">The sequence shown here is derived from an EMBL/GenBank/DDBJ whole genome shotgun (WGS) entry which is preliminary data.</text>
</comment>
<protein>
    <recommendedName>
        <fullName evidence="1">Diels-Alderase N-terminal domain-containing protein</fullName>
    </recommendedName>
</protein>
<dbReference type="InterPro" id="IPR056402">
    <property type="entry name" value="DA_N"/>
</dbReference>
<dbReference type="Gene3D" id="2.40.370.10">
    <property type="entry name" value="AttH-like domain"/>
    <property type="match status" value="1"/>
</dbReference>
<feature type="domain" description="Diels-Alderase N-terminal" evidence="1">
    <location>
        <begin position="35"/>
        <end position="136"/>
    </location>
</feature>
<accession>A0ABQ4CRT0</accession>
<dbReference type="Pfam" id="PF24137">
    <property type="entry name" value="DA_N"/>
    <property type="match status" value="1"/>
</dbReference>
<dbReference type="InterPro" id="IPR023374">
    <property type="entry name" value="AttH-like_dom_sf"/>
</dbReference>
<evidence type="ECO:0000259" key="1">
    <source>
        <dbReference type="Pfam" id="PF24137"/>
    </source>
</evidence>
<evidence type="ECO:0000313" key="2">
    <source>
        <dbReference type="EMBL" id="GIF73997.1"/>
    </source>
</evidence>
<keyword evidence="3" id="KW-1185">Reference proteome</keyword>
<organism evidence="2 3">
    <name type="scientific">Asanoa siamensis</name>
    <dbReference type="NCBI Taxonomy" id="926357"/>
    <lineage>
        <taxon>Bacteria</taxon>
        <taxon>Bacillati</taxon>
        <taxon>Actinomycetota</taxon>
        <taxon>Actinomycetes</taxon>
        <taxon>Micromonosporales</taxon>
        <taxon>Micromonosporaceae</taxon>
        <taxon>Asanoa</taxon>
    </lineage>
</organism>
<evidence type="ECO:0000313" key="3">
    <source>
        <dbReference type="Proteomes" id="UP000604117"/>
    </source>
</evidence>
<dbReference type="RefSeq" id="WP_203714245.1">
    <property type="nucleotide sequence ID" value="NZ_BONE01000026.1"/>
</dbReference>
<sequence>MPDRLAVMSDDYERFGLERDAVREWEDGARTDGRAGTYEWWYFDAHLDDGAKVVVVFMNKDLSATGGGLAPQLRVNVDLPDGTTSNHTIAVPAAQWSALRGRTDVRMWPGNHFTGYGLRDYRIEATAGDVQVDLTLTADVPAWRPATGHMLFGPVRDLEFSWLPAVPQGTVRGSYTVAGVRHDVTGVGYHDHNWGNVGLLKIVNDWYWGRGQAGPYTVIASFITATATYGFHEIPIFMLARDGRIIGDDPAKLTFERQDVYTDPKTGKPVAGIVRYTYVDGPDTYVVTFDRERDLVRNPLTGDLPWWKRAAARLARFDGAYLRFAGVLTIAHHRDGRLVEQVADEAIWELMYFGRARPERAGTPAVSASATADRVR</sequence>
<proteinExistence type="predicted"/>
<dbReference type="SUPFAM" id="SSF159245">
    <property type="entry name" value="AttH-like"/>
    <property type="match status" value="1"/>
</dbReference>
<dbReference type="EMBL" id="BONE01000026">
    <property type="protein sequence ID" value="GIF73997.1"/>
    <property type="molecule type" value="Genomic_DNA"/>
</dbReference>
<gene>
    <name evidence="2" type="ORF">Asi02nite_35150</name>
</gene>